<dbReference type="GO" id="GO:0003676">
    <property type="term" value="F:nucleic acid binding"/>
    <property type="evidence" value="ECO:0007669"/>
    <property type="project" value="InterPro"/>
</dbReference>
<accession>A0A1Y2HD73</accession>
<feature type="region of interest" description="Disordered" evidence="1">
    <location>
        <begin position="100"/>
        <end position="129"/>
    </location>
</feature>
<comment type="caution">
    <text evidence="3">The sequence shown here is derived from an EMBL/GenBank/DDBJ whole genome shotgun (WGS) entry which is preliminary data.</text>
</comment>
<dbReference type="OrthoDB" id="21470at2759"/>
<sequence>MDDPFEQYVPISCHRWPAFFLTWCFTLWLSRTQLPPMAKVQRKIVNTISKCYQLKSKALGSGHTRRVELIKTKHSIVPTGDRRRKLDALLRSHAYTPVTESWGGSGGAKGKGKGKAGTGAGPPPPPRKVLPGYVVGKHAPPLDEENVGHKLLQALGWAPGSGIGKSTGIQVPIVAVVRGRNRGLGAES</sequence>
<keyword evidence="4" id="KW-1185">Reference proteome</keyword>
<protein>
    <recommendedName>
        <fullName evidence="2">G-patch domain-containing protein</fullName>
    </recommendedName>
</protein>
<gene>
    <name evidence="3" type="ORF">BCR44DRAFT_123744</name>
</gene>
<evidence type="ECO:0000313" key="3">
    <source>
        <dbReference type="EMBL" id="ORZ32548.1"/>
    </source>
</evidence>
<dbReference type="InterPro" id="IPR051189">
    <property type="entry name" value="Splicing_assoc_domain"/>
</dbReference>
<dbReference type="PROSITE" id="PS50174">
    <property type="entry name" value="G_PATCH"/>
    <property type="match status" value="1"/>
</dbReference>
<feature type="compositionally biased region" description="Gly residues" evidence="1">
    <location>
        <begin position="103"/>
        <end position="120"/>
    </location>
</feature>
<evidence type="ECO:0000256" key="1">
    <source>
        <dbReference type="SAM" id="MobiDB-lite"/>
    </source>
</evidence>
<dbReference type="PANTHER" id="PTHR14195">
    <property type="entry name" value="G PATCH DOMAIN CONTAINING PROTEIN 2"/>
    <property type="match status" value="1"/>
</dbReference>
<dbReference type="InterPro" id="IPR036867">
    <property type="entry name" value="R3H_dom_sf"/>
</dbReference>
<reference evidence="3 4" key="1">
    <citation type="submission" date="2016-07" db="EMBL/GenBank/DDBJ databases">
        <title>Pervasive Adenine N6-methylation of Active Genes in Fungi.</title>
        <authorList>
            <consortium name="DOE Joint Genome Institute"/>
            <person name="Mondo S.J."/>
            <person name="Dannebaum R.O."/>
            <person name="Kuo R.C."/>
            <person name="Labutti K."/>
            <person name="Haridas S."/>
            <person name="Kuo A."/>
            <person name="Salamov A."/>
            <person name="Ahrendt S.R."/>
            <person name="Lipzen A."/>
            <person name="Sullivan W."/>
            <person name="Andreopoulos W.B."/>
            <person name="Clum A."/>
            <person name="Lindquist E."/>
            <person name="Daum C."/>
            <person name="Ramamoorthy G.K."/>
            <person name="Gryganskyi A."/>
            <person name="Culley D."/>
            <person name="Magnuson J.K."/>
            <person name="James T.Y."/>
            <person name="O'Malley M.A."/>
            <person name="Stajich J.E."/>
            <person name="Spatafora J.W."/>
            <person name="Visel A."/>
            <person name="Grigoriev I.V."/>
        </authorList>
    </citation>
    <scope>NUCLEOTIDE SEQUENCE [LARGE SCALE GENOMIC DNA]</scope>
    <source>
        <strain evidence="3 4">PL171</strain>
    </source>
</reference>
<dbReference type="STRING" id="765915.A0A1Y2HD73"/>
<dbReference type="Gene3D" id="3.30.1370.50">
    <property type="entry name" value="R3H-like domain"/>
    <property type="match status" value="1"/>
</dbReference>
<feature type="domain" description="G-patch" evidence="2">
    <location>
        <begin position="144"/>
        <end position="188"/>
    </location>
</feature>
<evidence type="ECO:0000313" key="4">
    <source>
        <dbReference type="Proteomes" id="UP000193411"/>
    </source>
</evidence>
<name>A0A1Y2HD73_9FUNG</name>
<dbReference type="AlphaFoldDB" id="A0A1Y2HD73"/>
<dbReference type="EMBL" id="MCFL01000045">
    <property type="protein sequence ID" value="ORZ32548.1"/>
    <property type="molecule type" value="Genomic_DNA"/>
</dbReference>
<dbReference type="SMART" id="SM00443">
    <property type="entry name" value="G_patch"/>
    <property type="match status" value="1"/>
</dbReference>
<dbReference type="SUPFAM" id="SSF82708">
    <property type="entry name" value="R3H domain"/>
    <property type="match status" value="1"/>
</dbReference>
<proteinExistence type="predicted"/>
<evidence type="ECO:0000259" key="2">
    <source>
        <dbReference type="PROSITE" id="PS50174"/>
    </source>
</evidence>
<dbReference type="Pfam" id="PF01585">
    <property type="entry name" value="G-patch"/>
    <property type="match status" value="1"/>
</dbReference>
<dbReference type="Proteomes" id="UP000193411">
    <property type="component" value="Unassembled WGS sequence"/>
</dbReference>
<organism evidence="3 4">
    <name type="scientific">Catenaria anguillulae PL171</name>
    <dbReference type="NCBI Taxonomy" id="765915"/>
    <lineage>
        <taxon>Eukaryota</taxon>
        <taxon>Fungi</taxon>
        <taxon>Fungi incertae sedis</taxon>
        <taxon>Blastocladiomycota</taxon>
        <taxon>Blastocladiomycetes</taxon>
        <taxon>Blastocladiales</taxon>
        <taxon>Catenariaceae</taxon>
        <taxon>Catenaria</taxon>
    </lineage>
</organism>
<dbReference type="InterPro" id="IPR000467">
    <property type="entry name" value="G_patch_dom"/>
</dbReference>